<name>A0A255Z9X6_9FLAO</name>
<proteinExistence type="predicted"/>
<evidence type="ECO:0000256" key="1">
    <source>
        <dbReference type="SAM" id="SignalP"/>
    </source>
</evidence>
<organism evidence="2 3">
    <name type="scientific">Flavobacterium cyanobacteriorum</name>
    <dbReference type="NCBI Taxonomy" id="2022802"/>
    <lineage>
        <taxon>Bacteria</taxon>
        <taxon>Pseudomonadati</taxon>
        <taxon>Bacteroidota</taxon>
        <taxon>Flavobacteriia</taxon>
        <taxon>Flavobacteriales</taxon>
        <taxon>Flavobacteriaceae</taxon>
        <taxon>Flavobacterium</taxon>
    </lineage>
</organism>
<dbReference type="AlphaFoldDB" id="A0A255Z9X6"/>
<dbReference type="Proteomes" id="UP000216605">
    <property type="component" value="Unassembled WGS sequence"/>
</dbReference>
<feature type="signal peptide" evidence="1">
    <location>
        <begin position="1"/>
        <end position="18"/>
    </location>
</feature>
<keyword evidence="3" id="KW-1185">Reference proteome</keyword>
<gene>
    <name evidence="2" type="ORF">CHU92_05970</name>
</gene>
<keyword evidence="1" id="KW-0732">Signal</keyword>
<dbReference type="RefSeq" id="WP_094413592.1">
    <property type="nucleotide sequence ID" value="NZ_NOXV01000227.1"/>
</dbReference>
<comment type="caution">
    <text evidence="2">The sequence shown here is derived from an EMBL/GenBank/DDBJ whole genome shotgun (WGS) entry which is preliminary data.</text>
</comment>
<feature type="chain" id="PRO_5012242675" description="DUF4890 domain-containing protein" evidence="1">
    <location>
        <begin position="19"/>
        <end position="139"/>
    </location>
</feature>
<sequence>MKTWILAVVMAFAFNASAQQRQEQLKPEQKAELQAKRLALALDLNEKQQKDVRNLMLEKVKKASAMRTQLKADREAGKKLTADERYALQSKKLDEQIALKAEMKKILTQEQFDKWEKLKEEHREKITKRHKNLKNAKRR</sequence>
<evidence type="ECO:0008006" key="4">
    <source>
        <dbReference type="Google" id="ProtNLM"/>
    </source>
</evidence>
<reference evidence="2 3" key="1">
    <citation type="submission" date="2017-07" db="EMBL/GenBank/DDBJ databases">
        <title>Flavobacterium cyanobacteriorum sp. nov., isolated from cyanobacterial aggregates in a eutrophic lake.</title>
        <authorList>
            <person name="Cai H."/>
        </authorList>
    </citation>
    <scope>NUCLEOTIDE SEQUENCE [LARGE SCALE GENOMIC DNA]</scope>
    <source>
        <strain evidence="2 3">TH021</strain>
    </source>
</reference>
<evidence type="ECO:0000313" key="2">
    <source>
        <dbReference type="EMBL" id="OYQ38256.1"/>
    </source>
</evidence>
<dbReference type="EMBL" id="NOXV01000227">
    <property type="protein sequence ID" value="OYQ38256.1"/>
    <property type="molecule type" value="Genomic_DNA"/>
</dbReference>
<protein>
    <recommendedName>
        <fullName evidence="4">DUF4890 domain-containing protein</fullName>
    </recommendedName>
</protein>
<dbReference type="OrthoDB" id="956918at2"/>
<evidence type="ECO:0000313" key="3">
    <source>
        <dbReference type="Proteomes" id="UP000216605"/>
    </source>
</evidence>
<accession>A0A255Z9X6</accession>